<dbReference type="GeneID" id="586827"/>
<proteinExistence type="predicted"/>
<dbReference type="InParanoid" id="A0A7M7MXX9"/>
<dbReference type="AlphaFoldDB" id="A0A7M7MXX9"/>
<feature type="domain" description="CTHRC1 C-terminal" evidence="2">
    <location>
        <begin position="56"/>
        <end position="185"/>
    </location>
</feature>
<dbReference type="InterPro" id="IPR057873">
    <property type="entry name" value="CTHRC1_C"/>
</dbReference>
<dbReference type="OrthoDB" id="5985978at2759"/>
<organism evidence="3 4">
    <name type="scientific">Strongylocentrotus purpuratus</name>
    <name type="common">Purple sea urchin</name>
    <dbReference type="NCBI Taxonomy" id="7668"/>
    <lineage>
        <taxon>Eukaryota</taxon>
        <taxon>Metazoa</taxon>
        <taxon>Echinodermata</taxon>
        <taxon>Eleutherozoa</taxon>
        <taxon>Echinozoa</taxon>
        <taxon>Echinoidea</taxon>
        <taxon>Euechinoidea</taxon>
        <taxon>Echinacea</taxon>
        <taxon>Camarodonta</taxon>
        <taxon>Echinidea</taxon>
        <taxon>Strongylocentrotidae</taxon>
        <taxon>Strongylocentrotus</taxon>
    </lineage>
</organism>
<evidence type="ECO:0000313" key="4">
    <source>
        <dbReference type="Proteomes" id="UP000007110"/>
    </source>
</evidence>
<evidence type="ECO:0000256" key="1">
    <source>
        <dbReference type="SAM" id="SignalP"/>
    </source>
</evidence>
<dbReference type="Pfam" id="PF25815">
    <property type="entry name" value="CTHRC1_C"/>
    <property type="match status" value="1"/>
</dbReference>
<keyword evidence="4" id="KW-1185">Reference proteome</keyword>
<evidence type="ECO:0000259" key="2">
    <source>
        <dbReference type="Pfam" id="PF25815"/>
    </source>
</evidence>
<dbReference type="RefSeq" id="XP_030828184.1">
    <property type="nucleotide sequence ID" value="XM_030972324.1"/>
</dbReference>
<dbReference type="OMA" id="AGWIDVT"/>
<feature type="chain" id="PRO_5029531121" description="CTHRC1 C-terminal domain-containing protein" evidence="1">
    <location>
        <begin position="24"/>
        <end position="194"/>
    </location>
</feature>
<evidence type="ECO:0000313" key="3">
    <source>
        <dbReference type="EnsemblMetazoa" id="XP_030828184"/>
    </source>
</evidence>
<sequence length="194" mass="20905">MATTTIWYLLGILFFVLFKRSSQQCVGPEGLPGPEGDEGSQGSGTDGTWYDVMNANRNWRQCTFTSASGSDSGTIYTCSFTKNSATSSLYAAFSGTTRLHNCHGCCCRWYLTFNGAECSSPQVIDGTVYMAYYNAADLHRHRTISGVCDNIAAGSVTVALNVGACSGYGTYDCYTGWNAVSRIIVEELPASPYS</sequence>
<dbReference type="FunCoup" id="A0A7M7MXX9">
    <property type="interactions" value="378"/>
</dbReference>
<dbReference type="EnsemblMetazoa" id="XM_030972324">
    <property type="protein sequence ID" value="XP_030828184"/>
    <property type="gene ID" value="LOC586827"/>
</dbReference>
<protein>
    <recommendedName>
        <fullName evidence="2">CTHRC1 C-terminal domain-containing protein</fullName>
    </recommendedName>
</protein>
<dbReference type="KEGG" id="spu:586827"/>
<reference evidence="4" key="1">
    <citation type="submission" date="2015-02" db="EMBL/GenBank/DDBJ databases">
        <title>Genome sequencing for Strongylocentrotus purpuratus.</title>
        <authorList>
            <person name="Murali S."/>
            <person name="Liu Y."/>
            <person name="Vee V."/>
            <person name="English A."/>
            <person name="Wang M."/>
            <person name="Skinner E."/>
            <person name="Han Y."/>
            <person name="Muzny D.M."/>
            <person name="Worley K.C."/>
            <person name="Gibbs R.A."/>
        </authorList>
    </citation>
    <scope>NUCLEOTIDE SEQUENCE</scope>
</reference>
<dbReference type="Proteomes" id="UP000007110">
    <property type="component" value="Unassembled WGS sequence"/>
</dbReference>
<keyword evidence="1" id="KW-0732">Signal</keyword>
<feature type="signal peptide" evidence="1">
    <location>
        <begin position="1"/>
        <end position="23"/>
    </location>
</feature>
<accession>A0A7M7MXX9</accession>
<reference evidence="3" key="2">
    <citation type="submission" date="2021-01" db="UniProtKB">
        <authorList>
            <consortium name="EnsemblMetazoa"/>
        </authorList>
    </citation>
    <scope>IDENTIFICATION</scope>
</reference>
<name>A0A7M7MXX9_STRPU</name>